<feature type="compositionally biased region" description="Low complexity" evidence="3">
    <location>
        <begin position="659"/>
        <end position="680"/>
    </location>
</feature>
<keyword evidence="6" id="KW-1185">Reference proteome</keyword>
<evidence type="ECO:0000259" key="4">
    <source>
        <dbReference type="Pfam" id="PF06428"/>
    </source>
</evidence>
<sequence length="942" mass="101012">MAADGDPETNGANGTDDHNVKKNGVHEHQHRDSEAEAMVIDSLRTQVQDLFTQVTQLNGKLVKSYNRVSDLEDELHVATAQLRSSSAKVSELELERTQHLAALNTGLLVEKSHVTTELNRLMEKATEEAAQRGQAESARAAIEKDLDDLSASLFDQANTMVAEARYERALSERKVEEAERALKTAEEAVAMMQAQMQELQAEKEAAMLRAHEAEMRMGKGKWVDRGQDIVKPMRLLSSHSPYQEFLLFVAHLRTIHPQSPQPPAMTTLLQLPFLARIQTEDSEPTLRLDIAPSLNWLSRRSVLAAIHTGQLTIEPMSAAAFAQEVPSVLSGGTVSCALCGTIICSAPAETSQKPPQHPSISGLPQFNTRSWSRFSNPFASGNTGNSANGAPSPTLQTMPSQIYIFRLTFPAGTSTGPIASMPLSLGISTGPASPGRPPSSLGSPQPHTNGHTHSHSSSSGTTTVYPLCPDGWCLSRLRRTCSLWSFVRTSIVDKVWEEEVPNLPSPTMPVPPSGEKPPVPPRRRGLWGMATALGERAASWTEGSKTPQSPSKKPSLERAPSSEKALPEKGLPSPPPVHPTLSAAPAAKPPPLPRRNEARTSSDEPNSASAPLPTAVPPPLPRRHEARSPAPIPAPPASPRAIPLPESRPGTPMRRDSSSRPGTPTGGSPPVLPPRAAARRSMNLGTTPPPPPRAETPVTPGAPPPVPRRAAARGPRPMSTHLRRASDMAGSPLASERPTTPALEGSSEAMAAEAKEEERPERQLSTPALKEESSSDTDAAFVDAHEEQPHEGRAEHKSPELSVPEPVAEAAEETAAEDKPAESVSVPEEPAQEDTATIQPSHQDAPAASPVILSPMPTPALSLAPAVELDDEKVADVDAVNGVNGVNGIASSEEGSAEGHAQDADEDDKNTVYIGDATWEERTWKELVRLREEMFWARIGRR</sequence>
<feature type="compositionally biased region" description="Low complexity" evidence="3">
    <location>
        <begin position="708"/>
        <end position="717"/>
    </location>
</feature>
<dbReference type="InParanoid" id="D8QHM9"/>
<feature type="region of interest" description="Disordered" evidence="3">
    <location>
        <begin position="374"/>
        <end position="393"/>
    </location>
</feature>
<dbReference type="VEuPathDB" id="FungiDB:SCHCODRAFT_02516595"/>
<dbReference type="eggNOG" id="KOG4324">
    <property type="taxonomic scope" value="Eukaryota"/>
</dbReference>
<feature type="compositionally biased region" description="Low complexity" evidence="3">
    <location>
        <begin position="428"/>
        <end position="461"/>
    </location>
</feature>
<organism evidence="6">
    <name type="scientific">Schizophyllum commune (strain H4-8 / FGSC 9210)</name>
    <name type="common">Split gill fungus</name>
    <dbReference type="NCBI Taxonomy" id="578458"/>
    <lineage>
        <taxon>Eukaryota</taxon>
        <taxon>Fungi</taxon>
        <taxon>Dikarya</taxon>
        <taxon>Basidiomycota</taxon>
        <taxon>Agaricomycotina</taxon>
        <taxon>Agaricomycetes</taxon>
        <taxon>Agaricomycetidae</taxon>
        <taxon>Agaricales</taxon>
        <taxon>Schizophyllaceae</taxon>
        <taxon>Schizophyllum</taxon>
    </lineage>
</organism>
<feature type="compositionally biased region" description="Basic and acidic residues" evidence="3">
    <location>
        <begin position="15"/>
        <end position="33"/>
    </location>
</feature>
<feature type="compositionally biased region" description="Low complexity" evidence="3">
    <location>
        <begin position="544"/>
        <end position="553"/>
    </location>
</feature>
<feature type="region of interest" description="Disordered" evidence="3">
    <location>
        <begin position="885"/>
        <end position="909"/>
    </location>
</feature>
<dbReference type="PANTHER" id="PTHR14430">
    <property type="entry name" value="RABIN3-RELATED"/>
    <property type="match status" value="1"/>
</dbReference>
<evidence type="ECO:0000256" key="2">
    <source>
        <dbReference type="SAM" id="Coils"/>
    </source>
</evidence>
<dbReference type="GO" id="GO:0006887">
    <property type="term" value="P:exocytosis"/>
    <property type="evidence" value="ECO:0007669"/>
    <property type="project" value="TreeGrafter"/>
</dbReference>
<feature type="region of interest" description="Disordered" evidence="3">
    <location>
        <begin position="422"/>
        <end position="461"/>
    </location>
</feature>
<evidence type="ECO:0000256" key="1">
    <source>
        <dbReference type="ARBA" id="ARBA00023054"/>
    </source>
</evidence>
<dbReference type="EMBL" id="GL377312">
    <property type="protein sequence ID" value="EFI92704.1"/>
    <property type="molecule type" value="Genomic_DNA"/>
</dbReference>
<evidence type="ECO:0000313" key="6">
    <source>
        <dbReference type="Proteomes" id="UP000007431"/>
    </source>
</evidence>
<dbReference type="RefSeq" id="XP_003027607.1">
    <property type="nucleotide sequence ID" value="XM_003027561.1"/>
</dbReference>
<dbReference type="CDD" id="cd21044">
    <property type="entry name" value="Rab11BD_RAB3IP_like"/>
    <property type="match status" value="1"/>
</dbReference>
<dbReference type="OrthoDB" id="1748564at2759"/>
<dbReference type="SUPFAM" id="SSF144284">
    <property type="entry name" value="Sec2 N-terminal region"/>
    <property type="match status" value="1"/>
</dbReference>
<evidence type="ECO:0000313" key="5">
    <source>
        <dbReference type="EMBL" id="EFI92704.1"/>
    </source>
</evidence>
<dbReference type="GO" id="GO:0051286">
    <property type="term" value="C:cell tip"/>
    <property type="evidence" value="ECO:0007669"/>
    <property type="project" value="TreeGrafter"/>
</dbReference>
<dbReference type="InterPro" id="IPR009449">
    <property type="entry name" value="Sec2_N"/>
</dbReference>
<dbReference type="AlphaFoldDB" id="D8QHM9"/>
<proteinExistence type="predicted"/>
<dbReference type="HOGENOM" id="CLU_011813_0_0_1"/>
<dbReference type="Proteomes" id="UP000007431">
    <property type="component" value="Unassembled WGS sequence"/>
</dbReference>
<feature type="compositionally biased region" description="Pro residues" evidence="3">
    <location>
        <begin position="687"/>
        <end position="707"/>
    </location>
</feature>
<dbReference type="InterPro" id="IPR040351">
    <property type="entry name" value="RAB3IL/RAB3IP/Sec2"/>
</dbReference>
<feature type="compositionally biased region" description="Pro residues" evidence="3">
    <location>
        <begin position="503"/>
        <end position="520"/>
    </location>
</feature>
<dbReference type="STRING" id="578458.D8QHM9"/>
<feature type="compositionally biased region" description="Low complexity" evidence="3">
    <location>
        <begin position="742"/>
        <end position="752"/>
    </location>
</feature>
<evidence type="ECO:0000256" key="3">
    <source>
        <dbReference type="SAM" id="MobiDB-lite"/>
    </source>
</evidence>
<dbReference type="GO" id="GO:0005085">
    <property type="term" value="F:guanyl-nucleotide exchange factor activity"/>
    <property type="evidence" value="ECO:0007669"/>
    <property type="project" value="InterPro"/>
</dbReference>
<dbReference type="PANTHER" id="PTHR14430:SF0">
    <property type="entry name" value="SEC2P DOMAIN-CONTAINING PROTEIN"/>
    <property type="match status" value="1"/>
</dbReference>
<reference evidence="5 6" key="1">
    <citation type="journal article" date="2010" name="Nat. Biotechnol.">
        <title>Genome sequence of the model mushroom Schizophyllum commune.</title>
        <authorList>
            <person name="Ohm R.A."/>
            <person name="de Jong J.F."/>
            <person name="Lugones L.G."/>
            <person name="Aerts A."/>
            <person name="Kothe E."/>
            <person name="Stajich J.E."/>
            <person name="de Vries R.P."/>
            <person name="Record E."/>
            <person name="Levasseur A."/>
            <person name="Baker S.E."/>
            <person name="Bartholomew K.A."/>
            <person name="Coutinho P.M."/>
            <person name="Erdmann S."/>
            <person name="Fowler T.J."/>
            <person name="Gathman A.C."/>
            <person name="Lombard V."/>
            <person name="Henrissat B."/>
            <person name="Knabe N."/>
            <person name="Kuees U."/>
            <person name="Lilly W.W."/>
            <person name="Lindquist E."/>
            <person name="Lucas S."/>
            <person name="Magnuson J.K."/>
            <person name="Piumi F."/>
            <person name="Raudaskoski M."/>
            <person name="Salamov A."/>
            <person name="Schmutz J."/>
            <person name="Schwarze F.W.M.R."/>
            <person name="vanKuyk P.A."/>
            <person name="Horton J.S."/>
            <person name="Grigoriev I.V."/>
            <person name="Woesten H.A.B."/>
        </authorList>
    </citation>
    <scope>NUCLEOTIDE SEQUENCE [LARGE SCALE GENOMIC DNA]</scope>
    <source>
        <strain evidence="6">H4-8 / FGSC 9210</strain>
    </source>
</reference>
<feature type="domain" description="GDP/GTP exchange factor Sec2 N-terminal" evidence="4">
    <location>
        <begin position="69"/>
        <end position="200"/>
    </location>
</feature>
<protein>
    <recommendedName>
        <fullName evidence="4">GDP/GTP exchange factor Sec2 N-terminal domain-containing protein</fullName>
    </recommendedName>
</protein>
<feature type="compositionally biased region" description="Basic and acidic residues" evidence="3">
    <location>
        <begin position="753"/>
        <end position="762"/>
    </location>
</feature>
<feature type="region of interest" description="Disordered" evidence="3">
    <location>
        <begin position="537"/>
        <end position="855"/>
    </location>
</feature>
<gene>
    <name evidence="5" type="ORF">SCHCODRAFT_258590</name>
</gene>
<dbReference type="GO" id="GO:0070319">
    <property type="term" value="C:Golgi to plasma membrane transport vesicle"/>
    <property type="evidence" value="ECO:0007669"/>
    <property type="project" value="TreeGrafter"/>
</dbReference>
<keyword evidence="1 2" id="KW-0175">Coiled coil</keyword>
<dbReference type="GeneID" id="9596807"/>
<feature type="compositionally biased region" description="Basic and acidic residues" evidence="3">
    <location>
        <begin position="783"/>
        <end position="799"/>
    </location>
</feature>
<dbReference type="OMA" id="REDMFWA"/>
<dbReference type="CDD" id="cd06503">
    <property type="entry name" value="ATP-synt_Fo_b"/>
    <property type="match status" value="1"/>
</dbReference>
<feature type="region of interest" description="Disordered" evidence="3">
    <location>
        <begin position="1"/>
        <end position="33"/>
    </location>
</feature>
<dbReference type="Pfam" id="PF06428">
    <property type="entry name" value="Sec2p"/>
    <property type="match status" value="1"/>
</dbReference>
<name>D8QHM9_SCHCM</name>
<feature type="coiled-coil region" evidence="2">
    <location>
        <begin position="161"/>
        <end position="216"/>
    </location>
</feature>
<dbReference type="KEGG" id="scm:SCHCO_02516595"/>
<accession>D8QHM9</accession>
<feature type="region of interest" description="Disordered" evidence="3">
    <location>
        <begin position="502"/>
        <end position="525"/>
    </location>
</feature>
<dbReference type="Gene3D" id="6.10.140.910">
    <property type="match status" value="1"/>
</dbReference>